<protein>
    <submittedName>
        <fullName evidence="3">Uncharacterized protein LOC112455169</fullName>
    </submittedName>
</protein>
<sequence>METGRVATSAYYTTRHRNQRPVDSCCPAKRERKRERERDGERARYARGPDEIETERAGAPRFVDRLRTILSLRLVLSHTHQSALKRNLLQKMEEETYLLMLD</sequence>
<feature type="compositionally biased region" description="Basic and acidic residues" evidence="1">
    <location>
        <begin position="34"/>
        <end position="52"/>
    </location>
</feature>
<reference evidence="3" key="1">
    <citation type="submission" date="2025-08" db="UniProtKB">
        <authorList>
            <consortium name="RefSeq"/>
        </authorList>
    </citation>
    <scope>IDENTIFICATION</scope>
    <source>
        <tissue evidence="3">Whole body</tissue>
    </source>
</reference>
<evidence type="ECO:0000313" key="3">
    <source>
        <dbReference type="RefSeq" id="XP_024872702.1"/>
    </source>
</evidence>
<evidence type="ECO:0000256" key="1">
    <source>
        <dbReference type="SAM" id="MobiDB-lite"/>
    </source>
</evidence>
<gene>
    <name evidence="3" type="primary">LOC112455169</name>
</gene>
<dbReference type="AlphaFoldDB" id="A0A6J1PS94"/>
<feature type="region of interest" description="Disordered" evidence="1">
    <location>
        <begin position="1"/>
        <end position="52"/>
    </location>
</feature>
<name>A0A6J1PS94_9HYME</name>
<proteinExistence type="predicted"/>
<accession>A0A6J1PS94</accession>
<dbReference type="Proteomes" id="UP000504618">
    <property type="component" value="Unplaced"/>
</dbReference>
<evidence type="ECO:0000313" key="2">
    <source>
        <dbReference type="Proteomes" id="UP000504618"/>
    </source>
</evidence>
<keyword evidence="2" id="KW-1185">Reference proteome</keyword>
<dbReference type="RefSeq" id="XP_024872702.1">
    <property type="nucleotide sequence ID" value="XM_025016934.1"/>
</dbReference>
<organism evidence="2 3">
    <name type="scientific">Temnothorax curvispinosus</name>
    <dbReference type="NCBI Taxonomy" id="300111"/>
    <lineage>
        <taxon>Eukaryota</taxon>
        <taxon>Metazoa</taxon>
        <taxon>Ecdysozoa</taxon>
        <taxon>Arthropoda</taxon>
        <taxon>Hexapoda</taxon>
        <taxon>Insecta</taxon>
        <taxon>Pterygota</taxon>
        <taxon>Neoptera</taxon>
        <taxon>Endopterygota</taxon>
        <taxon>Hymenoptera</taxon>
        <taxon>Apocrita</taxon>
        <taxon>Aculeata</taxon>
        <taxon>Formicoidea</taxon>
        <taxon>Formicidae</taxon>
        <taxon>Myrmicinae</taxon>
        <taxon>Temnothorax</taxon>
    </lineage>
</organism>
<dbReference type="GeneID" id="112455169"/>